<feature type="region of interest" description="Disordered" evidence="1">
    <location>
        <begin position="137"/>
        <end position="168"/>
    </location>
</feature>
<evidence type="ECO:0000313" key="3">
    <source>
        <dbReference type="EMBL" id="KAK4448220.1"/>
    </source>
</evidence>
<feature type="compositionally biased region" description="Acidic residues" evidence="1">
    <location>
        <begin position="153"/>
        <end position="163"/>
    </location>
</feature>
<reference evidence="3" key="2">
    <citation type="submission" date="2023-05" db="EMBL/GenBank/DDBJ databases">
        <authorList>
            <consortium name="Lawrence Berkeley National Laboratory"/>
            <person name="Steindorff A."/>
            <person name="Hensen N."/>
            <person name="Bonometti L."/>
            <person name="Westerberg I."/>
            <person name="Brannstrom I.O."/>
            <person name="Guillou S."/>
            <person name="Cros-Aarteil S."/>
            <person name="Calhoun S."/>
            <person name="Haridas S."/>
            <person name="Kuo A."/>
            <person name="Mondo S."/>
            <person name="Pangilinan J."/>
            <person name="Riley R."/>
            <person name="Labutti K."/>
            <person name="Andreopoulos B."/>
            <person name="Lipzen A."/>
            <person name="Chen C."/>
            <person name="Yanf M."/>
            <person name="Daum C."/>
            <person name="Ng V."/>
            <person name="Clum A."/>
            <person name="Ohm R."/>
            <person name="Martin F."/>
            <person name="Silar P."/>
            <person name="Natvig D."/>
            <person name="Lalanne C."/>
            <person name="Gautier V."/>
            <person name="Ament-Velasquez S.L."/>
            <person name="Kruys A."/>
            <person name="Hutchinson M.I."/>
            <person name="Powell A.J."/>
            <person name="Barry K."/>
            <person name="Miller A.N."/>
            <person name="Grigoriev I.V."/>
            <person name="Debuchy R."/>
            <person name="Gladieux P."/>
            <person name="Thoren M.H."/>
            <person name="Johannesson H."/>
        </authorList>
    </citation>
    <scope>NUCLEOTIDE SEQUENCE</scope>
    <source>
        <strain evidence="3">PSN243</strain>
    </source>
</reference>
<dbReference type="Proteomes" id="UP001321760">
    <property type="component" value="Unassembled WGS sequence"/>
</dbReference>
<protein>
    <submittedName>
        <fullName evidence="3">Uncharacterized protein</fullName>
    </submittedName>
</protein>
<accession>A0AAV9GLB9</accession>
<proteinExistence type="predicted"/>
<comment type="caution">
    <text evidence="3">The sequence shown here is derived from an EMBL/GenBank/DDBJ whole genome shotgun (WGS) entry which is preliminary data.</text>
</comment>
<dbReference type="AlphaFoldDB" id="A0AAV9GLB9"/>
<feature type="chain" id="PRO_5043888787" evidence="2">
    <location>
        <begin position="18"/>
        <end position="285"/>
    </location>
</feature>
<feature type="signal peptide" evidence="2">
    <location>
        <begin position="1"/>
        <end position="17"/>
    </location>
</feature>
<keyword evidence="2" id="KW-0732">Signal</keyword>
<dbReference type="EMBL" id="MU865944">
    <property type="protein sequence ID" value="KAK4448220.1"/>
    <property type="molecule type" value="Genomic_DNA"/>
</dbReference>
<organism evidence="3 4">
    <name type="scientific">Podospora aff. communis PSN243</name>
    <dbReference type="NCBI Taxonomy" id="3040156"/>
    <lineage>
        <taxon>Eukaryota</taxon>
        <taxon>Fungi</taxon>
        <taxon>Dikarya</taxon>
        <taxon>Ascomycota</taxon>
        <taxon>Pezizomycotina</taxon>
        <taxon>Sordariomycetes</taxon>
        <taxon>Sordariomycetidae</taxon>
        <taxon>Sordariales</taxon>
        <taxon>Podosporaceae</taxon>
        <taxon>Podospora</taxon>
    </lineage>
</organism>
<keyword evidence="4" id="KW-1185">Reference proteome</keyword>
<evidence type="ECO:0000313" key="4">
    <source>
        <dbReference type="Proteomes" id="UP001321760"/>
    </source>
</evidence>
<evidence type="ECO:0000256" key="1">
    <source>
        <dbReference type="SAM" id="MobiDB-lite"/>
    </source>
</evidence>
<name>A0AAV9GLB9_9PEZI</name>
<sequence length="285" mass="31767">MVPKLLLYSTLLTPILALPTTIVGQWTLTSVHRACSPTDNRCTMSFGLDENRGPQDKVSCYFDYEGNAESDFGSRPCNERFLVQGGWNTTAGRPEESFLTIVITDKQINAYGFFGVREQEFNEVGMVNTPITRPAYTIGEFGPELEGTGQDSSDWDSDEDSGSEEERLVKRQEPALVQVSDLRRFWDDKASALFTSFQISTTEGDNVRCELRITGTDPDKSWYGRGPCGKFTISWGYDEVADSAVMSVCNFVNGNVAFIGFNGVSDFDKTFGPSRWEPYKPMGCK</sequence>
<gene>
    <name evidence="3" type="ORF">QBC34DRAFT_407732</name>
</gene>
<evidence type="ECO:0000256" key="2">
    <source>
        <dbReference type="SAM" id="SignalP"/>
    </source>
</evidence>
<reference evidence="3" key="1">
    <citation type="journal article" date="2023" name="Mol. Phylogenet. Evol.">
        <title>Genome-scale phylogeny and comparative genomics of the fungal order Sordariales.</title>
        <authorList>
            <person name="Hensen N."/>
            <person name="Bonometti L."/>
            <person name="Westerberg I."/>
            <person name="Brannstrom I.O."/>
            <person name="Guillou S."/>
            <person name="Cros-Aarteil S."/>
            <person name="Calhoun S."/>
            <person name="Haridas S."/>
            <person name="Kuo A."/>
            <person name="Mondo S."/>
            <person name="Pangilinan J."/>
            <person name="Riley R."/>
            <person name="LaButti K."/>
            <person name="Andreopoulos B."/>
            <person name="Lipzen A."/>
            <person name="Chen C."/>
            <person name="Yan M."/>
            <person name="Daum C."/>
            <person name="Ng V."/>
            <person name="Clum A."/>
            <person name="Steindorff A."/>
            <person name="Ohm R.A."/>
            <person name="Martin F."/>
            <person name="Silar P."/>
            <person name="Natvig D.O."/>
            <person name="Lalanne C."/>
            <person name="Gautier V."/>
            <person name="Ament-Velasquez S.L."/>
            <person name="Kruys A."/>
            <person name="Hutchinson M.I."/>
            <person name="Powell A.J."/>
            <person name="Barry K."/>
            <person name="Miller A.N."/>
            <person name="Grigoriev I.V."/>
            <person name="Debuchy R."/>
            <person name="Gladieux P."/>
            <person name="Hiltunen Thoren M."/>
            <person name="Johannesson H."/>
        </authorList>
    </citation>
    <scope>NUCLEOTIDE SEQUENCE</scope>
    <source>
        <strain evidence="3">PSN243</strain>
    </source>
</reference>